<dbReference type="AlphaFoldDB" id="A0A495RK11"/>
<keyword evidence="2" id="KW-1185">Reference proteome</keyword>
<evidence type="ECO:0000313" key="1">
    <source>
        <dbReference type="EMBL" id="RKS87654.1"/>
    </source>
</evidence>
<protein>
    <submittedName>
        <fullName evidence="1">Uncharacterized protein</fullName>
    </submittedName>
</protein>
<proteinExistence type="predicted"/>
<name>A0A495RK11_9GAMM</name>
<dbReference type="OrthoDB" id="6504658at2"/>
<dbReference type="Proteomes" id="UP000278542">
    <property type="component" value="Unassembled WGS sequence"/>
</dbReference>
<sequence>MIKARVEFEEQTTLLSFTDGRVLSMNIGYQTLIEHDFNQRFPTPYTTELAITTIEDEIARAIANWQPGQVLVTHNKHIGEMITHFKLGNLYTNRITTEQVEHLFNRFVGAMSGAPWQSTHLPESIEFIAILVIVRELLHHLGIEGIELI</sequence>
<accession>A0A495RK11</accession>
<comment type="caution">
    <text evidence="1">The sequence shown here is derived from an EMBL/GenBank/DDBJ whole genome shotgun (WGS) entry which is preliminary data.</text>
</comment>
<dbReference type="RefSeq" id="WP_121144535.1">
    <property type="nucleotide sequence ID" value="NZ_RBWY01000001.1"/>
</dbReference>
<organism evidence="1 2">
    <name type="scientific">Orbus hercynius</name>
    <dbReference type="NCBI Taxonomy" id="593135"/>
    <lineage>
        <taxon>Bacteria</taxon>
        <taxon>Pseudomonadati</taxon>
        <taxon>Pseudomonadota</taxon>
        <taxon>Gammaproteobacteria</taxon>
        <taxon>Orbales</taxon>
        <taxon>Orbaceae</taxon>
        <taxon>Orbus</taxon>
    </lineage>
</organism>
<evidence type="ECO:0000313" key="2">
    <source>
        <dbReference type="Proteomes" id="UP000278542"/>
    </source>
</evidence>
<reference evidence="1 2" key="1">
    <citation type="submission" date="2018-10" db="EMBL/GenBank/DDBJ databases">
        <title>Genomic Encyclopedia of Type Strains, Phase IV (KMG-IV): sequencing the most valuable type-strain genomes for metagenomic binning, comparative biology and taxonomic classification.</title>
        <authorList>
            <person name="Goeker M."/>
        </authorList>
    </citation>
    <scope>NUCLEOTIDE SEQUENCE [LARGE SCALE GENOMIC DNA]</scope>
    <source>
        <strain evidence="1 2">DSM 22228</strain>
    </source>
</reference>
<gene>
    <name evidence="1" type="ORF">DES39_0895</name>
</gene>
<dbReference type="EMBL" id="RBWY01000001">
    <property type="protein sequence ID" value="RKS87654.1"/>
    <property type="molecule type" value="Genomic_DNA"/>
</dbReference>